<dbReference type="InterPro" id="IPR011260">
    <property type="entry name" value="RNAP_asu_C"/>
</dbReference>
<dbReference type="Pfam" id="PF03118">
    <property type="entry name" value="RNA_pol_A_CTD"/>
    <property type="match status" value="1"/>
</dbReference>
<comment type="caution">
    <text evidence="2">The sequence shown here is derived from an EMBL/GenBank/DDBJ whole genome shotgun (WGS) entry which is preliminary data.</text>
</comment>
<reference evidence="2" key="1">
    <citation type="journal article" date="2015" name="Nature">
        <title>Complex archaea that bridge the gap between prokaryotes and eukaryotes.</title>
        <authorList>
            <person name="Spang A."/>
            <person name="Saw J.H."/>
            <person name="Jorgensen S.L."/>
            <person name="Zaremba-Niedzwiedzka K."/>
            <person name="Martijn J."/>
            <person name="Lind A.E."/>
            <person name="van Eijk R."/>
            <person name="Schleper C."/>
            <person name="Guy L."/>
            <person name="Ettema T.J."/>
        </authorList>
    </citation>
    <scope>NUCLEOTIDE SEQUENCE</scope>
</reference>
<name>A0A0F9L7P0_9ZZZZ</name>
<organism evidence="2">
    <name type="scientific">marine sediment metagenome</name>
    <dbReference type="NCBI Taxonomy" id="412755"/>
    <lineage>
        <taxon>unclassified sequences</taxon>
        <taxon>metagenomes</taxon>
        <taxon>ecological metagenomes</taxon>
    </lineage>
</organism>
<dbReference type="Gene3D" id="1.10.150.20">
    <property type="entry name" value="5' to 3' exonuclease, C-terminal subdomain"/>
    <property type="match status" value="1"/>
</dbReference>
<gene>
    <name evidence="2" type="ORF">LCGC14_1613760</name>
</gene>
<evidence type="ECO:0000259" key="1">
    <source>
        <dbReference type="Pfam" id="PF03118"/>
    </source>
</evidence>
<dbReference type="GO" id="GO:0006351">
    <property type="term" value="P:DNA-templated transcription"/>
    <property type="evidence" value="ECO:0007669"/>
    <property type="project" value="InterPro"/>
</dbReference>
<feature type="domain" description="RNA polymerase alpha subunit C-terminal" evidence="1">
    <location>
        <begin position="85"/>
        <end position="135"/>
    </location>
</feature>
<dbReference type="SUPFAM" id="SSF47789">
    <property type="entry name" value="C-terminal domain of RNA polymerase alpha subunit"/>
    <property type="match status" value="1"/>
</dbReference>
<sequence length="149" mass="16441">MDIIKRSFWAEFAKAAVTGIEASGSTVDYDEVAEWAANLADALLAQMDKRKFPDEVLASTIGSDVRRRRSVDKVPRGLERYTVAELLGLSIRSANCIVTGEIYSVADLVKLTPRDLLKIKHFGRKSLAEVTSALKRKGLALQPDPYGFL</sequence>
<evidence type="ECO:0000313" key="2">
    <source>
        <dbReference type="EMBL" id="KKM23580.1"/>
    </source>
</evidence>
<dbReference type="GO" id="GO:0003899">
    <property type="term" value="F:DNA-directed RNA polymerase activity"/>
    <property type="evidence" value="ECO:0007669"/>
    <property type="project" value="InterPro"/>
</dbReference>
<protein>
    <recommendedName>
        <fullName evidence="1">RNA polymerase alpha subunit C-terminal domain-containing protein</fullName>
    </recommendedName>
</protein>
<proteinExistence type="predicted"/>
<dbReference type="EMBL" id="LAZR01013096">
    <property type="protein sequence ID" value="KKM23580.1"/>
    <property type="molecule type" value="Genomic_DNA"/>
</dbReference>
<accession>A0A0F9L7P0</accession>
<dbReference type="AlphaFoldDB" id="A0A0F9L7P0"/>
<dbReference type="GO" id="GO:0003677">
    <property type="term" value="F:DNA binding"/>
    <property type="evidence" value="ECO:0007669"/>
    <property type="project" value="InterPro"/>
</dbReference>